<protein>
    <submittedName>
        <fullName evidence="1">Uncharacterized protein</fullName>
    </submittedName>
</protein>
<reference evidence="1 2" key="1">
    <citation type="submission" date="2021-02" db="EMBL/GenBank/DDBJ databases">
        <title>Variation within the Batrachochytrium salamandrivorans European outbreak.</title>
        <authorList>
            <person name="Kelly M."/>
            <person name="Pasmans F."/>
            <person name="Shea T.P."/>
            <person name="Munoz J.F."/>
            <person name="Carranza S."/>
            <person name="Cuomo C.A."/>
            <person name="Martel A."/>
        </authorList>
    </citation>
    <scope>NUCLEOTIDE SEQUENCE [LARGE SCALE GENOMIC DNA]</scope>
    <source>
        <strain evidence="1 2">AMFP18/2</strain>
    </source>
</reference>
<comment type="caution">
    <text evidence="1">The sequence shown here is derived from an EMBL/GenBank/DDBJ whole genome shotgun (WGS) entry which is preliminary data.</text>
</comment>
<accession>A0ABQ8EW49</accession>
<keyword evidence="2" id="KW-1185">Reference proteome</keyword>
<dbReference type="EMBL" id="JAFCIX010000555">
    <property type="protein sequence ID" value="KAH6587593.1"/>
    <property type="molecule type" value="Genomic_DNA"/>
</dbReference>
<organism evidence="1 2">
    <name type="scientific">Batrachochytrium salamandrivorans</name>
    <dbReference type="NCBI Taxonomy" id="1357716"/>
    <lineage>
        <taxon>Eukaryota</taxon>
        <taxon>Fungi</taxon>
        <taxon>Fungi incertae sedis</taxon>
        <taxon>Chytridiomycota</taxon>
        <taxon>Chytridiomycota incertae sedis</taxon>
        <taxon>Chytridiomycetes</taxon>
        <taxon>Rhizophydiales</taxon>
        <taxon>Rhizophydiales incertae sedis</taxon>
        <taxon>Batrachochytrium</taxon>
    </lineage>
</organism>
<name>A0ABQ8EW49_9FUNG</name>
<sequence>MNEIMHSIQKWISPNHNSKRPNSPSSCASNVLSEPAISPLPEECKLRHFDTELFNQYLTDTALIILEVPEALRRKCRYIPSTSIIDADRDIEGSSKAESIAPPSQCDLGHADTIVATRSNRVRISDAAIMSNMVPSECNLTDLHIVYASMRAAASEHSLHVQLVHTDEDEHALDVSDTSDDVAAVTDTGHSLLDLPFLVRGSHAILSAESIPEPSTASSLLPPFTGESSASSDFQSNISVAVAGRANRPHSELGARQNAQLDMYALLEDHPIYSEEQEKDIALGPNTLLSVSPDPQLSGMTFLEALLADLIHATQPSPDTPRSIRESTYTQSSDCGVNACLCPDEHSVSCFIDLV</sequence>
<proteinExistence type="predicted"/>
<evidence type="ECO:0000313" key="2">
    <source>
        <dbReference type="Proteomes" id="UP001648503"/>
    </source>
</evidence>
<gene>
    <name evidence="1" type="ORF">BASA50_011198</name>
</gene>
<dbReference type="Proteomes" id="UP001648503">
    <property type="component" value="Unassembled WGS sequence"/>
</dbReference>
<evidence type="ECO:0000313" key="1">
    <source>
        <dbReference type="EMBL" id="KAH6587593.1"/>
    </source>
</evidence>